<organism evidence="2 3">
    <name type="scientific">Apostasia shenzhenica</name>
    <dbReference type="NCBI Taxonomy" id="1088818"/>
    <lineage>
        <taxon>Eukaryota</taxon>
        <taxon>Viridiplantae</taxon>
        <taxon>Streptophyta</taxon>
        <taxon>Embryophyta</taxon>
        <taxon>Tracheophyta</taxon>
        <taxon>Spermatophyta</taxon>
        <taxon>Magnoliopsida</taxon>
        <taxon>Liliopsida</taxon>
        <taxon>Asparagales</taxon>
        <taxon>Orchidaceae</taxon>
        <taxon>Apostasioideae</taxon>
        <taxon>Apostasia</taxon>
    </lineage>
</organism>
<dbReference type="AlphaFoldDB" id="A0A2I0AQE3"/>
<feature type="signal peptide" evidence="1">
    <location>
        <begin position="1"/>
        <end position="23"/>
    </location>
</feature>
<sequence length="149" mass="16593">MEYYSTRRLLNLVVAAAVVCGTGQMTTTTAEGQWTRLEGPAANVIAELAANLYNHLEPGQLTYLFALGAQSCFRQPAVTIGDIYDISFSADLHEYRALPHGRMVKTMMILVIARMRILFPYNPNGRAIILAIANFVYVDGFPLNENRHN</sequence>
<evidence type="ECO:0000313" key="2">
    <source>
        <dbReference type="EMBL" id="PKA57696.1"/>
    </source>
</evidence>
<protein>
    <submittedName>
        <fullName evidence="2">Uncharacterized protein</fullName>
    </submittedName>
</protein>
<keyword evidence="3" id="KW-1185">Reference proteome</keyword>
<dbReference type="EMBL" id="KZ451961">
    <property type="protein sequence ID" value="PKA57696.1"/>
    <property type="molecule type" value="Genomic_DNA"/>
</dbReference>
<dbReference type="Proteomes" id="UP000236161">
    <property type="component" value="Unassembled WGS sequence"/>
</dbReference>
<reference evidence="2 3" key="1">
    <citation type="journal article" date="2017" name="Nature">
        <title>The Apostasia genome and the evolution of orchids.</title>
        <authorList>
            <person name="Zhang G.Q."/>
            <person name="Liu K.W."/>
            <person name="Li Z."/>
            <person name="Lohaus R."/>
            <person name="Hsiao Y.Y."/>
            <person name="Niu S.C."/>
            <person name="Wang J.Y."/>
            <person name="Lin Y.C."/>
            <person name="Xu Q."/>
            <person name="Chen L.J."/>
            <person name="Yoshida K."/>
            <person name="Fujiwara S."/>
            <person name="Wang Z.W."/>
            <person name="Zhang Y.Q."/>
            <person name="Mitsuda N."/>
            <person name="Wang M."/>
            <person name="Liu G.H."/>
            <person name="Pecoraro L."/>
            <person name="Huang H.X."/>
            <person name="Xiao X.J."/>
            <person name="Lin M."/>
            <person name="Wu X.Y."/>
            <person name="Wu W.L."/>
            <person name="Chen Y.Y."/>
            <person name="Chang S.B."/>
            <person name="Sakamoto S."/>
            <person name="Ohme-Takagi M."/>
            <person name="Yagi M."/>
            <person name="Zeng S.J."/>
            <person name="Shen C.Y."/>
            <person name="Yeh C.M."/>
            <person name="Luo Y.B."/>
            <person name="Tsai W.C."/>
            <person name="Van de Peer Y."/>
            <person name="Liu Z.J."/>
        </authorList>
    </citation>
    <scope>NUCLEOTIDE SEQUENCE [LARGE SCALE GENOMIC DNA]</scope>
    <source>
        <strain evidence="3">cv. Shenzhen</strain>
        <tissue evidence="2">Stem</tissue>
    </source>
</reference>
<keyword evidence="1" id="KW-0732">Signal</keyword>
<evidence type="ECO:0000313" key="3">
    <source>
        <dbReference type="Proteomes" id="UP000236161"/>
    </source>
</evidence>
<feature type="chain" id="PRO_5014119374" evidence="1">
    <location>
        <begin position="24"/>
        <end position="149"/>
    </location>
</feature>
<gene>
    <name evidence="2" type="ORF">AXF42_Ash016742</name>
</gene>
<name>A0A2I0AQE3_9ASPA</name>
<evidence type="ECO:0000256" key="1">
    <source>
        <dbReference type="SAM" id="SignalP"/>
    </source>
</evidence>
<accession>A0A2I0AQE3</accession>
<proteinExistence type="predicted"/>